<feature type="region of interest" description="Disordered" evidence="2">
    <location>
        <begin position="107"/>
        <end position="127"/>
    </location>
</feature>
<dbReference type="PANTHER" id="PTHR19424:SF0">
    <property type="entry name" value="HEAT SHOCK FACTOR BINDING PROTEIN 1"/>
    <property type="match status" value="1"/>
</dbReference>
<dbReference type="GO" id="GO:0070370">
    <property type="term" value="P:cellular heat acclimation"/>
    <property type="evidence" value="ECO:0007669"/>
    <property type="project" value="TreeGrafter"/>
</dbReference>
<dbReference type="AlphaFoldDB" id="A0A0C9T2I2"/>
<dbReference type="GO" id="GO:0005829">
    <property type="term" value="C:cytosol"/>
    <property type="evidence" value="ECO:0007669"/>
    <property type="project" value="TreeGrafter"/>
</dbReference>
<dbReference type="OrthoDB" id="4159489at2759"/>
<name>A0A0C9T2I2_SPHS4</name>
<dbReference type="Proteomes" id="UP000054279">
    <property type="component" value="Unassembled WGS sequence"/>
</dbReference>
<reference evidence="3 4" key="1">
    <citation type="submission" date="2014-06" db="EMBL/GenBank/DDBJ databases">
        <title>Evolutionary Origins and Diversification of the Mycorrhizal Mutualists.</title>
        <authorList>
            <consortium name="DOE Joint Genome Institute"/>
            <consortium name="Mycorrhizal Genomics Consortium"/>
            <person name="Kohler A."/>
            <person name="Kuo A."/>
            <person name="Nagy L.G."/>
            <person name="Floudas D."/>
            <person name="Copeland A."/>
            <person name="Barry K.W."/>
            <person name="Cichocki N."/>
            <person name="Veneault-Fourrey C."/>
            <person name="LaButti K."/>
            <person name="Lindquist E.A."/>
            <person name="Lipzen A."/>
            <person name="Lundell T."/>
            <person name="Morin E."/>
            <person name="Murat C."/>
            <person name="Riley R."/>
            <person name="Ohm R."/>
            <person name="Sun H."/>
            <person name="Tunlid A."/>
            <person name="Henrissat B."/>
            <person name="Grigoriev I.V."/>
            <person name="Hibbett D.S."/>
            <person name="Martin F."/>
        </authorList>
    </citation>
    <scope>NUCLEOTIDE SEQUENCE [LARGE SCALE GENOMIC DNA]</scope>
    <source>
        <strain evidence="3 4">SS14</strain>
    </source>
</reference>
<dbReference type="Gene3D" id="1.20.5.430">
    <property type="match status" value="1"/>
</dbReference>
<dbReference type="PANTHER" id="PTHR19424">
    <property type="entry name" value="HEAT SHOCK FACTOR BINDING PROTEIN 1"/>
    <property type="match status" value="1"/>
</dbReference>
<proteinExistence type="inferred from homology"/>
<comment type="similarity">
    <text evidence="1">Belongs to the HSBP1 family.</text>
</comment>
<evidence type="ECO:0000256" key="2">
    <source>
        <dbReference type="SAM" id="MobiDB-lite"/>
    </source>
</evidence>
<gene>
    <name evidence="3" type="ORF">M422DRAFT_72641</name>
</gene>
<protein>
    <recommendedName>
        <fullName evidence="5">Heat shock factor-binding protein 1</fullName>
    </recommendedName>
</protein>
<evidence type="ECO:0008006" key="5">
    <source>
        <dbReference type="Google" id="ProtNLM"/>
    </source>
</evidence>
<evidence type="ECO:0000256" key="1">
    <source>
        <dbReference type="ARBA" id="ARBA00006349"/>
    </source>
</evidence>
<dbReference type="GO" id="GO:0005634">
    <property type="term" value="C:nucleus"/>
    <property type="evidence" value="ECO:0007669"/>
    <property type="project" value="TreeGrafter"/>
</dbReference>
<dbReference type="Pfam" id="PF06825">
    <property type="entry name" value="HSBP1"/>
    <property type="match status" value="1"/>
</dbReference>
<organism evidence="3 4">
    <name type="scientific">Sphaerobolus stellatus (strain SS14)</name>
    <dbReference type="NCBI Taxonomy" id="990650"/>
    <lineage>
        <taxon>Eukaryota</taxon>
        <taxon>Fungi</taxon>
        <taxon>Dikarya</taxon>
        <taxon>Basidiomycota</taxon>
        <taxon>Agaricomycotina</taxon>
        <taxon>Agaricomycetes</taxon>
        <taxon>Phallomycetidae</taxon>
        <taxon>Geastrales</taxon>
        <taxon>Sphaerobolaceae</taxon>
        <taxon>Sphaerobolus</taxon>
    </lineage>
</organism>
<dbReference type="HOGENOM" id="CLU_153376_0_0_1"/>
<accession>A0A0C9T2I2</accession>
<evidence type="ECO:0000313" key="3">
    <source>
        <dbReference type="EMBL" id="KIJ22988.1"/>
    </source>
</evidence>
<evidence type="ECO:0000313" key="4">
    <source>
        <dbReference type="Proteomes" id="UP000054279"/>
    </source>
</evidence>
<dbReference type="GO" id="GO:0003714">
    <property type="term" value="F:transcription corepressor activity"/>
    <property type="evidence" value="ECO:0007669"/>
    <property type="project" value="InterPro"/>
</dbReference>
<keyword evidence="4" id="KW-1185">Reference proteome</keyword>
<dbReference type="EMBL" id="KN837848">
    <property type="protein sequence ID" value="KIJ22988.1"/>
    <property type="molecule type" value="Genomic_DNA"/>
</dbReference>
<sequence>MAPRAMYPRNNPGQSGIITTKSTISLNKGASRAASGVEATSATVVKSPENISSPHELTAFVENILVQLESKFDDMSAQVLDRMDLLSSRITTLEESLKDLLSSDFSNANSMPGSPASGNLNFRSSGL</sequence>
<dbReference type="InterPro" id="IPR009643">
    <property type="entry name" value="HS1-bd"/>
</dbReference>